<organism evidence="3 4">
    <name type="scientific">Lepidopterella palustris CBS 459.81</name>
    <dbReference type="NCBI Taxonomy" id="1314670"/>
    <lineage>
        <taxon>Eukaryota</taxon>
        <taxon>Fungi</taxon>
        <taxon>Dikarya</taxon>
        <taxon>Ascomycota</taxon>
        <taxon>Pezizomycotina</taxon>
        <taxon>Dothideomycetes</taxon>
        <taxon>Pleosporomycetidae</taxon>
        <taxon>Mytilinidiales</taxon>
        <taxon>Argynnaceae</taxon>
        <taxon>Lepidopterella</taxon>
    </lineage>
</organism>
<evidence type="ECO:0000256" key="2">
    <source>
        <dbReference type="SAM" id="SignalP"/>
    </source>
</evidence>
<keyword evidence="4" id="KW-1185">Reference proteome</keyword>
<feature type="chain" id="PRO_5034425914" evidence="2">
    <location>
        <begin position="24"/>
        <end position="159"/>
    </location>
</feature>
<dbReference type="AlphaFoldDB" id="A0A8E2JE80"/>
<gene>
    <name evidence="3" type="ORF">K432DRAFT_426768</name>
</gene>
<keyword evidence="2" id="KW-0732">Signal</keyword>
<evidence type="ECO:0000313" key="3">
    <source>
        <dbReference type="EMBL" id="OCK79142.1"/>
    </source>
</evidence>
<dbReference type="Proteomes" id="UP000250266">
    <property type="component" value="Unassembled WGS sequence"/>
</dbReference>
<feature type="signal peptide" evidence="2">
    <location>
        <begin position="1"/>
        <end position="23"/>
    </location>
</feature>
<evidence type="ECO:0000256" key="1">
    <source>
        <dbReference type="SAM" id="MobiDB-lite"/>
    </source>
</evidence>
<name>A0A8E2JE80_9PEZI</name>
<accession>A0A8E2JE80</accession>
<reference evidence="3 4" key="1">
    <citation type="journal article" date="2016" name="Nat. Commun.">
        <title>Ectomycorrhizal ecology is imprinted in the genome of the dominant symbiotic fungus Cenococcum geophilum.</title>
        <authorList>
            <consortium name="DOE Joint Genome Institute"/>
            <person name="Peter M."/>
            <person name="Kohler A."/>
            <person name="Ohm R.A."/>
            <person name="Kuo A."/>
            <person name="Krutzmann J."/>
            <person name="Morin E."/>
            <person name="Arend M."/>
            <person name="Barry K.W."/>
            <person name="Binder M."/>
            <person name="Choi C."/>
            <person name="Clum A."/>
            <person name="Copeland A."/>
            <person name="Grisel N."/>
            <person name="Haridas S."/>
            <person name="Kipfer T."/>
            <person name="LaButti K."/>
            <person name="Lindquist E."/>
            <person name="Lipzen A."/>
            <person name="Maire R."/>
            <person name="Meier B."/>
            <person name="Mihaltcheva S."/>
            <person name="Molinier V."/>
            <person name="Murat C."/>
            <person name="Poggeler S."/>
            <person name="Quandt C.A."/>
            <person name="Sperisen C."/>
            <person name="Tritt A."/>
            <person name="Tisserant E."/>
            <person name="Crous P.W."/>
            <person name="Henrissat B."/>
            <person name="Nehls U."/>
            <person name="Egli S."/>
            <person name="Spatafora J.W."/>
            <person name="Grigoriev I.V."/>
            <person name="Martin F.M."/>
        </authorList>
    </citation>
    <scope>NUCLEOTIDE SEQUENCE [LARGE SCALE GENOMIC DNA]</scope>
    <source>
        <strain evidence="3 4">CBS 459.81</strain>
    </source>
</reference>
<dbReference type="EMBL" id="KV745021">
    <property type="protein sequence ID" value="OCK79142.1"/>
    <property type="molecule type" value="Genomic_DNA"/>
</dbReference>
<protein>
    <submittedName>
        <fullName evidence="3">Uncharacterized protein</fullName>
    </submittedName>
</protein>
<proteinExistence type="predicted"/>
<dbReference type="OrthoDB" id="3780616at2759"/>
<feature type="region of interest" description="Disordered" evidence="1">
    <location>
        <begin position="88"/>
        <end position="109"/>
    </location>
</feature>
<evidence type="ECO:0000313" key="4">
    <source>
        <dbReference type="Proteomes" id="UP000250266"/>
    </source>
</evidence>
<sequence>MRNPRSPFLFLLPFLAIIVTIAAVPITPSAADVQHITETMRAEGASERDIIVYLTSPNPSPTTIPSSTLALSKPQSFFTPPFHHRTTIQKRDTSGDISPGSLDAPWMLPRPTNPDTTVGFIEEIIDSLLNRDSIEGREFAYEGKEDAVWRPSGSRHWGS</sequence>